<evidence type="ECO:0000259" key="1">
    <source>
        <dbReference type="Pfam" id="PF08759"/>
    </source>
</evidence>
<dbReference type="Gene3D" id="3.90.550.10">
    <property type="entry name" value="Spore Coat Polysaccharide Biosynthesis Protein SpsA, Chain A"/>
    <property type="match status" value="1"/>
</dbReference>
<dbReference type="InterPro" id="IPR014869">
    <property type="entry name" value="GT-D"/>
</dbReference>
<comment type="caution">
    <text evidence="2">The sequence shown here is derived from an EMBL/GenBank/DDBJ whole genome shotgun (WGS) entry which is preliminary data.</text>
</comment>
<feature type="domain" description="Glycosyltransferase GT-D fold" evidence="1">
    <location>
        <begin position="24"/>
        <end position="247"/>
    </location>
</feature>
<name>A0ABT6HDJ3_LEUPS</name>
<evidence type="ECO:0000313" key="2">
    <source>
        <dbReference type="EMBL" id="MDG9734152.1"/>
    </source>
</evidence>
<dbReference type="EMBL" id="JARGDN010000012">
    <property type="protein sequence ID" value="MDG9734152.1"/>
    <property type="molecule type" value="Genomic_DNA"/>
</dbReference>
<evidence type="ECO:0000313" key="3">
    <source>
        <dbReference type="Proteomes" id="UP001529201"/>
    </source>
</evidence>
<dbReference type="NCBIfam" id="TIGR03728">
    <property type="entry name" value="glyco_access_1"/>
    <property type="match status" value="1"/>
</dbReference>
<gene>
    <name evidence="2" type="ORF">P1N92_08485</name>
</gene>
<dbReference type="SUPFAM" id="SSF53448">
    <property type="entry name" value="Nucleotide-diphospho-sugar transferases"/>
    <property type="match status" value="1"/>
</dbReference>
<dbReference type="RefSeq" id="WP_010292198.1">
    <property type="nucleotide sequence ID" value="NZ_CP065993.1"/>
</dbReference>
<dbReference type="Pfam" id="PF08759">
    <property type="entry name" value="GT-D"/>
    <property type="match status" value="1"/>
</dbReference>
<protein>
    <submittedName>
        <fullName evidence="2">SP_1767 family glycosyltransferase</fullName>
    </submittedName>
</protein>
<sequence>MSGEINVLGIDETLDYVLKNGSSVARFGDGEIDIISGRSIPYQDYDVELGVEFWSILENKSDERLVVCMPDVFTGLDRYNKFARDFWKVHLDRYKEIYENINWMRWYGSTFISRPYIDLEDKSHSERYFEHLKRLWNHRDILIVEGDTSKSVVGNDLFDNANSIARIICPSKNAYFFFEEIETAIRMYGDNKIVLVMLGPAAKLIAYHLSSENRQIIDIGNIDSEYEWSKMGAKPKVKMPYKHTAEFNYSDDHLDIEDLNYRSQIVYTVDNFPKISVIIYFDGDTSKLDNVLLSVSEQSYTNIEIVVIINDTSYETMKICEQMSLQDNRLDFT</sequence>
<dbReference type="Proteomes" id="UP001529201">
    <property type="component" value="Unassembled WGS sequence"/>
</dbReference>
<proteinExistence type="predicted"/>
<keyword evidence="3" id="KW-1185">Reference proteome</keyword>
<accession>A0ABT6HDJ3</accession>
<dbReference type="GeneID" id="64344028"/>
<dbReference type="InterPro" id="IPR029044">
    <property type="entry name" value="Nucleotide-diphossugar_trans"/>
</dbReference>
<organism evidence="2 3">
    <name type="scientific">Leuconostoc pseudomesenteroides</name>
    <dbReference type="NCBI Taxonomy" id="33968"/>
    <lineage>
        <taxon>Bacteria</taxon>
        <taxon>Bacillati</taxon>
        <taxon>Bacillota</taxon>
        <taxon>Bacilli</taxon>
        <taxon>Lactobacillales</taxon>
        <taxon>Lactobacillaceae</taxon>
        <taxon>Leuconostoc</taxon>
    </lineage>
</organism>
<reference evidence="2 3" key="1">
    <citation type="submission" date="2023-02" db="EMBL/GenBank/DDBJ databases">
        <title>Antimicrobial susceptibility testing and tentative epidemiological cut-off values for Lactobacillaceae family species intended for ingestion.</title>
        <authorList>
            <person name="Noehr-Meldgaard K."/>
            <person name="Struve C."/>
            <person name="Ingmer H."/>
            <person name="Koza A."/>
            <person name="Al-Nakeeb K."/>
            <person name="Agersoe Y."/>
        </authorList>
    </citation>
    <scope>NUCLEOTIDE SEQUENCE [LARGE SCALE GENOMIC DNA]</scope>
    <source>
        <strain evidence="2 3">DSM 20193</strain>
    </source>
</reference>